<dbReference type="GO" id="GO:0006950">
    <property type="term" value="P:response to stress"/>
    <property type="evidence" value="ECO:0007669"/>
    <property type="project" value="UniProtKB-ARBA"/>
</dbReference>
<keyword evidence="1" id="KW-0813">Transport</keyword>
<dbReference type="SUPFAM" id="SSF52833">
    <property type="entry name" value="Thioredoxin-like"/>
    <property type="match status" value="1"/>
</dbReference>
<evidence type="ECO:0000259" key="5">
    <source>
        <dbReference type="PROSITE" id="PS51352"/>
    </source>
</evidence>
<dbReference type="EMBL" id="WTYN01000001">
    <property type="protein sequence ID" value="MXO63333.1"/>
    <property type="molecule type" value="Genomic_DNA"/>
</dbReference>
<dbReference type="InterPro" id="IPR017937">
    <property type="entry name" value="Thioredoxin_CS"/>
</dbReference>
<keyword evidence="3" id="KW-1015">Disulfide bond</keyword>
<dbReference type="Pfam" id="PF14559">
    <property type="entry name" value="TPR_19"/>
    <property type="match status" value="1"/>
</dbReference>
<dbReference type="Proteomes" id="UP000445582">
    <property type="component" value="Unassembled WGS sequence"/>
</dbReference>
<dbReference type="GO" id="GO:0015035">
    <property type="term" value="F:protein-disulfide reductase activity"/>
    <property type="evidence" value="ECO:0007669"/>
    <property type="project" value="TreeGrafter"/>
</dbReference>
<dbReference type="Pfam" id="PF14561">
    <property type="entry name" value="TPR_20"/>
    <property type="match status" value="1"/>
</dbReference>
<keyword evidence="7" id="KW-1185">Reference proteome</keyword>
<sequence>MGEPSWGSARLAATPNARKPKIAIVAQPPCAPPARPSHCLPSAHMGHDISYMNTRQEHTLASMGLNIDEQKAVDRFRTEVVEPSMTKLVILDFWAEWCGPCKQLAPVLEKVAADYADKGVVLKKIDVDQEQFIAAQFQVQSIPTVYAMFQGQPVADLTNARTEGQLKQTLDQILAQVPVQAGAAGDAGAQAGPSDEEIQQFVAMGEEVLAGGDAERAAGIFGQVVQMAPTNAAAHAGLIRALVQADRAEDAQAHLDSLDPAVADDPMVQTARSALELAGTKVDDGELQALRARAAESPADMGAQYAFAEAAYVAGQRDEAADTLLAMIEADREWNEGAAKAKLLQIFEAIGLEDPWVSGTRRRLSKILFG</sequence>
<dbReference type="PROSITE" id="PS51352">
    <property type="entry name" value="THIOREDOXIN_2"/>
    <property type="match status" value="1"/>
</dbReference>
<dbReference type="InterPro" id="IPR036249">
    <property type="entry name" value="Thioredoxin-like_sf"/>
</dbReference>
<keyword evidence="2" id="KW-0249">Electron transport</keyword>
<dbReference type="AlphaFoldDB" id="A0A844YHX4"/>
<organism evidence="6 7">
    <name type="scientific">Qipengyuania oceanensis</name>
    <dbReference type="NCBI Taxonomy" id="1463597"/>
    <lineage>
        <taxon>Bacteria</taxon>
        <taxon>Pseudomonadati</taxon>
        <taxon>Pseudomonadota</taxon>
        <taxon>Alphaproteobacteria</taxon>
        <taxon>Sphingomonadales</taxon>
        <taxon>Erythrobacteraceae</taxon>
        <taxon>Qipengyuania</taxon>
    </lineage>
</organism>
<gene>
    <name evidence="6" type="ORF">GRI48_09945</name>
</gene>
<dbReference type="Pfam" id="PF00085">
    <property type="entry name" value="Thioredoxin"/>
    <property type="match status" value="1"/>
</dbReference>
<reference evidence="6 7" key="1">
    <citation type="submission" date="2019-12" db="EMBL/GenBank/DDBJ databases">
        <title>Genomic-based taxomic classification of the family Erythrobacteraceae.</title>
        <authorList>
            <person name="Xu L."/>
        </authorList>
    </citation>
    <scope>NUCLEOTIDE SEQUENCE [LARGE SCALE GENOMIC DNA]</scope>
    <source>
        <strain evidence="6 7">MCCC 1A09965</strain>
    </source>
</reference>
<dbReference type="InterPro" id="IPR013766">
    <property type="entry name" value="Thioredoxin_domain"/>
</dbReference>
<comment type="caution">
    <text evidence="6">The sequence shown here is derived from an EMBL/GenBank/DDBJ whole genome shotgun (WGS) entry which is preliminary data.</text>
</comment>
<evidence type="ECO:0000256" key="2">
    <source>
        <dbReference type="ARBA" id="ARBA00022982"/>
    </source>
</evidence>
<proteinExistence type="predicted"/>
<dbReference type="PANTHER" id="PTHR45663">
    <property type="entry name" value="GEO12009P1"/>
    <property type="match status" value="1"/>
</dbReference>
<protein>
    <submittedName>
        <fullName evidence="6">Tetratricopeptide repeat protein</fullName>
    </submittedName>
</protein>
<dbReference type="CDD" id="cd02956">
    <property type="entry name" value="ybbN"/>
    <property type="match status" value="1"/>
</dbReference>
<dbReference type="PROSITE" id="PS00194">
    <property type="entry name" value="THIOREDOXIN_1"/>
    <property type="match status" value="1"/>
</dbReference>
<evidence type="ECO:0000256" key="3">
    <source>
        <dbReference type="ARBA" id="ARBA00023157"/>
    </source>
</evidence>
<dbReference type="GO" id="GO:0005737">
    <property type="term" value="C:cytoplasm"/>
    <property type="evidence" value="ECO:0007669"/>
    <property type="project" value="TreeGrafter"/>
</dbReference>
<keyword evidence="4" id="KW-0676">Redox-active center</keyword>
<dbReference type="PANTHER" id="PTHR45663:SF11">
    <property type="entry name" value="GEO12009P1"/>
    <property type="match status" value="1"/>
</dbReference>
<evidence type="ECO:0000256" key="4">
    <source>
        <dbReference type="ARBA" id="ARBA00023284"/>
    </source>
</evidence>
<evidence type="ECO:0000313" key="6">
    <source>
        <dbReference type="EMBL" id="MXO63333.1"/>
    </source>
</evidence>
<accession>A0A844YHX4</accession>
<evidence type="ECO:0000313" key="7">
    <source>
        <dbReference type="Proteomes" id="UP000445582"/>
    </source>
</evidence>
<name>A0A844YHX4_9SPHN</name>
<evidence type="ECO:0000256" key="1">
    <source>
        <dbReference type="ARBA" id="ARBA00022448"/>
    </source>
</evidence>
<dbReference type="Gene3D" id="3.40.30.10">
    <property type="entry name" value="Glutaredoxin"/>
    <property type="match status" value="1"/>
</dbReference>
<feature type="domain" description="Thioredoxin" evidence="5">
    <location>
        <begin position="61"/>
        <end position="175"/>
    </location>
</feature>
<dbReference type="InterPro" id="IPR011990">
    <property type="entry name" value="TPR-like_helical_dom_sf"/>
</dbReference>
<dbReference type="SUPFAM" id="SSF48452">
    <property type="entry name" value="TPR-like"/>
    <property type="match status" value="1"/>
</dbReference>
<dbReference type="Gene3D" id="1.25.40.10">
    <property type="entry name" value="Tetratricopeptide repeat domain"/>
    <property type="match status" value="2"/>
</dbReference>